<dbReference type="Gene3D" id="1.10.569.10">
    <property type="entry name" value="Aldehyde Ferredoxin Oxidoreductase Protein, subunit A, domain 2"/>
    <property type="match status" value="1"/>
</dbReference>
<feature type="non-terminal residue" evidence="3">
    <location>
        <position position="246"/>
    </location>
</feature>
<feature type="domain" description="Aldehyde ferredoxin oxidoreductase C-terminal" evidence="2">
    <location>
        <begin position="1"/>
        <end position="239"/>
    </location>
</feature>
<dbReference type="InterPro" id="IPR013984">
    <property type="entry name" value="Ald_Fedxn_OxRdtase_dom2"/>
</dbReference>
<dbReference type="PANTHER" id="PTHR30038">
    <property type="entry name" value="ALDEHYDE FERREDOXIN OXIDOREDUCTASE"/>
    <property type="match status" value="1"/>
</dbReference>
<evidence type="ECO:0000313" key="3">
    <source>
        <dbReference type="EMBL" id="GAG30907.1"/>
    </source>
</evidence>
<dbReference type="EMBL" id="BARS01046599">
    <property type="protein sequence ID" value="GAG30907.1"/>
    <property type="molecule type" value="Genomic_DNA"/>
</dbReference>
<feature type="region of interest" description="Disordered" evidence="1">
    <location>
        <begin position="219"/>
        <end position="246"/>
    </location>
</feature>
<comment type="caution">
    <text evidence="3">The sequence shown here is derived from an EMBL/GenBank/DDBJ whole genome shotgun (WGS) entry which is preliminary data.</text>
</comment>
<dbReference type="Pfam" id="PF01314">
    <property type="entry name" value="AFOR_C"/>
    <property type="match status" value="1"/>
</dbReference>
<dbReference type="InterPro" id="IPR051919">
    <property type="entry name" value="W-dependent_AOR"/>
</dbReference>
<dbReference type="InterPro" id="IPR036021">
    <property type="entry name" value="Tungsten_al_ferr_oxy-like_C"/>
</dbReference>
<accession>X0X678</accession>
<dbReference type="InterPro" id="IPR013985">
    <property type="entry name" value="Ald_Fedxn_OxRdtase_dom3"/>
</dbReference>
<protein>
    <recommendedName>
        <fullName evidence="2">Aldehyde ferredoxin oxidoreductase C-terminal domain-containing protein</fullName>
    </recommendedName>
</protein>
<dbReference type="GO" id="GO:0016625">
    <property type="term" value="F:oxidoreductase activity, acting on the aldehyde or oxo group of donors, iron-sulfur protein as acceptor"/>
    <property type="evidence" value="ECO:0007669"/>
    <property type="project" value="InterPro"/>
</dbReference>
<organism evidence="3">
    <name type="scientific">marine sediment metagenome</name>
    <dbReference type="NCBI Taxonomy" id="412755"/>
    <lineage>
        <taxon>unclassified sequences</taxon>
        <taxon>metagenomes</taxon>
        <taxon>ecological metagenomes</taxon>
    </lineage>
</organism>
<dbReference type="GO" id="GO:0009055">
    <property type="term" value="F:electron transfer activity"/>
    <property type="evidence" value="ECO:0007669"/>
    <property type="project" value="InterPro"/>
</dbReference>
<sequence>FAMELYQRGIISRQETDGLKLEWGDEETMLEMLNRIAYRKGFGNTLAEGSVIAAEKIGRGSEKYVMTVKCLEIPWTDPRSATRGWSFGYIVGPRGDNVKMNHTTIGDVISDGWGADDYDMLDEVREKIFGSPPKAHPFSYRGKAMTVKWVSEIFTALNTFCSCIFTVRALGPTIYSRLISACTGWDIKPDELMRLGEKIINLRRAYAARDGFTRKDDRWPDRFYNEPLPDGPSKGKILSREETNRA</sequence>
<dbReference type="InterPro" id="IPR001203">
    <property type="entry name" value="OxRdtase_Ald_Fedxn_C"/>
</dbReference>
<dbReference type="AlphaFoldDB" id="X0X678"/>
<feature type="non-terminal residue" evidence="3">
    <location>
        <position position="1"/>
    </location>
</feature>
<proteinExistence type="predicted"/>
<name>X0X678_9ZZZZ</name>
<dbReference type="Gene3D" id="1.10.599.10">
    <property type="entry name" value="Aldehyde Ferredoxin Oxidoreductase Protein, subunit A, domain 3"/>
    <property type="match status" value="1"/>
</dbReference>
<gene>
    <name evidence="3" type="ORF">S01H1_70115</name>
</gene>
<evidence type="ECO:0000259" key="2">
    <source>
        <dbReference type="Pfam" id="PF01314"/>
    </source>
</evidence>
<dbReference type="PANTHER" id="PTHR30038:SF8">
    <property type="entry name" value="ALDEHYDE FERREDOXIN OXIDOREDUCTASE"/>
    <property type="match status" value="1"/>
</dbReference>
<evidence type="ECO:0000256" key="1">
    <source>
        <dbReference type="SAM" id="MobiDB-lite"/>
    </source>
</evidence>
<dbReference type="SUPFAM" id="SSF48310">
    <property type="entry name" value="Aldehyde ferredoxin oxidoreductase, C-terminal domains"/>
    <property type="match status" value="1"/>
</dbReference>
<reference evidence="3" key="1">
    <citation type="journal article" date="2014" name="Front. Microbiol.">
        <title>High frequency of phylogenetically diverse reductive dehalogenase-homologous genes in deep subseafloor sedimentary metagenomes.</title>
        <authorList>
            <person name="Kawai M."/>
            <person name="Futagami T."/>
            <person name="Toyoda A."/>
            <person name="Takaki Y."/>
            <person name="Nishi S."/>
            <person name="Hori S."/>
            <person name="Arai W."/>
            <person name="Tsubouchi T."/>
            <person name="Morono Y."/>
            <person name="Uchiyama I."/>
            <person name="Ito T."/>
            <person name="Fujiyama A."/>
            <person name="Inagaki F."/>
            <person name="Takami H."/>
        </authorList>
    </citation>
    <scope>NUCLEOTIDE SEQUENCE</scope>
    <source>
        <strain evidence="3">Expedition CK06-06</strain>
    </source>
</reference>
<dbReference type="GO" id="GO:0051536">
    <property type="term" value="F:iron-sulfur cluster binding"/>
    <property type="evidence" value="ECO:0007669"/>
    <property type="project" value="InterPro"/>
</dbReference>